<evidence type="ECO:0000256" key="1">
    <source>
        <dbReference type="SAM" id="MobiDB-lite"/>
    </source>
</evidence>
<name>A0A9P0GBI7_9CUCU</name>
<dbReference type="PANTHER" id="PTHR22954:SF3">
    <property type="entry name" value="PROTEIN CBG08539"/>
    <property type="match status" value="1"/>
</dbReference>
<dbReference type="PANTHER" id="PTHR22954">
    <property type="entry name" value="RETROVIRAL PROTEASE-RELATED"/>
    <property type="match status" value="1"/>
</dbReference>
<evidence type="ECO:0000313" key="2">
    <source>
        <dbReference type="EMBL" id="CAH1109504.1"/>
    </source>
</evidence>
<evidence type="ECO:0000313" key="3">
    <source>
        <dbReference type="Proteomes" id="UP001153636"/>
    </source>
</evidence>
<keyword evidence="3" id="KW-1185">Reference proteome</keyword>
<organism evidence="2 3">
    <name type="scientific">Psylliodes chrysocephalus</name>
    <dbReference type="NCBI Taxonomy" id="3402493"/>
    <lineage>
        <taxon>Eukaryota</taxon>
        <taxon>Metazoa</taxon>
        <taxon>Ecdysozoa</taxon>
        <taxon>Arthropoda</taxon>
        <taxon>Hexapoda</taxon>
        <taxon>Insecta</taxon>
        <taxon>Pterygota</taxon>
        <taxon>Neoptera</taxon>
        <taxon>Endopterygota</taxon>
        <taxon>Coleoptera</taxon>
        <taxon>Polyphaga</taxon>
        <taxon>Cucujiformia</taxon>
        <taxon>Chrysomeloidea</taxon>
        <taxon>Chrysomelidae</taxon>
        <taxon>Galerucinae</taxon>
        <taxon>Alticini</taxon>
        <taxon>Psylliodes</taxon>
    </lineage>
</organism>
<accession>A0A9P0GBI7</accession>
<feature type="compositionally biased region" description="Polar residues" evidence="1">
    <location>
        <begin position="37"/>
        <end position="50"/>
    </location>
</feature>
<dbReference type="AlphaFoldDB" id="A0A9P0GBI7"/>
<dbReference type="Proteomes" id="UP001153636">
    <property type="component" value="Chromosome 4"/>
</dbReference>
<feature type="compositionally biased region" description="Basic and acidic residues" evidence="1">
    <location>
        <begin position="61"/>
        <end position="78"/>
    </location>
</feature>
<proteinExistence type="predicted"/>
<dbReference type="InterPro" id="IPR005312">
    <property type="entry name" value="DUF1759"/>
</dbReference>
<sequence>MGSDLPVVDLINDNCSVVNAQARGGPSSFRSEYENALPSQKDTNLSQVTENIFRENVITSEDDKPKAPHKQKAEEKSPHPNKPKQTKPRRTMPPIVIDGKTTNQKNLIQDIRSLAKGSFSVKHTNYTTILFIDEQEDHEKVLANIKLNKMPYHTYTKNDDKSHAFVLRGLAEGTKISNIEEDIEEEYEIKTRAVYQIKTKEHPLFLVITDLAITLNNLNKNARREFHSVVEEIVILKQKLKQDEAPNYDFLNTFDDLYSTIEYLAAKFLPSSTPDPPESTDPDRRVRMPKLELVKFSGDDLSVWPLFYENFKYLVHRKSEFAKAEKLQYLLGSLTGKALVTCNAFEATPNNYDSIWKLLEDTYNDKKYLADLYLDRILNFRSSPSSSPNILI</sequence>
<feature type="compositionally biased region" description="Basic residues" evidence="1">
    <location>
        <begin position="79"/>
        <end position="90"/>
    </location>
</feature>
<dbReference type="Pfam" id="PF03564">
    <property type="entry name" value="DUF1759"/>
    <property type="match status" value="1"/>
</dbReference>
<feature type="region of interest" description="Disordered" evidence="1">
    <location>
        <begin position="22"/>
        <end position="97"/>
    </location>
</feature>
<reference evidence="2" key="1">
    <citation type="submission" date="2022-01" db="EMBL/GenBank/DDBJ databases">
        <authorList>
            <person name="King R."/>
        </authorList>
    </citation>
    <scope>NUCLEOTIDE SEQUENCE</scope>
</reference>
<dbReference type="OrthoDB" id="5984724at2759"/>
<protein>
    <submittedName>
        <fullName evidence="2">Uncharacterized protein</fullName>
    </submittedName>
</protein>
<gene>
    <name evidence="2" type="ORF">PSYICH_LOCUS9868</name>
</gene>
<dbReference type="EMBL" id="OV651816">
    <property type="protein sequence ID" value="CAH1109504.1"/>
    <property type="molecule type" value="Genomic_DNA"/>
</dbReference>